<accession>A0A849ADB2</accession>
<proteinExistence type="predicted"/>
<dbReference type="SUPFAM" id="SSF46785">
    <property type="entry name" value="Winged helix' DNA-binding domain"/>
    <property type="match status" value="1"/>
</dbReference>
<gene>
    <name evidence="2" type="ORF">HJ588_04060</name>
</gene>
<dbReference type="RefSeq" id="WP_171152169.1">
    <property type="nucleotide sequence ID" value="NZ_JABENB010000001.1"/>
</dbReference>
<dbReference type="InterPro" id="IPR036388">
    <property type="entry name" value="WH-like_DNA-bd_sf"/>
</dbReference>
<evidence type="ECO:0000313" key="2">
    <source>
        <dbReference type="EMBL" id="NNG38449.1"/>
    </source>
</evidence>
<dbReference type="InterPro" id="IPR036390">
    <property type="entry name" value="WH_DNA-bd_sf"/>
</dbReference>
<evidence type="ECO:0000256" key="1">
    <source>
        <dbReference type="SAM" id="MobiDB-lite"/>
    </source>
</evidence>
<feature type="region of interest" description="Disordered" evidence="1">
    <location>
        <begin position="164"/>
        <end position="191"/>
    </location>
</feature>
<keyword evidence="3" id="KW-1185">Reference proteome</keyword>
<dbReference type="EMBL" id="JABENB010000001">
    <property type="protein sequence ID" value="NNG38449.1"/>
    <property type="molecule type" value="Genomic_DNA"/>
</dbReference>
<dbReference type="AlphaFoldDB" id="A0A849ADB2"/>
<dbReference type="Proteomes" id="UP000557772">
    <property type="component" value="Unassembled WGS sequence"/>
</dbReference>
<protein>
    <submittedName>
        <fullName evidence="2">Winged helix-turn-helix transcriptional regulator</fullName>
    </submittedName>
</protein>
<name>A0A849ADB2_9MICO</name>
<evidence type="ECO:0000313" key="3">
    <source>
        <dbReference type="Proteomes" id="UP000557772"/>
    </source>
</evidence>
<comment type="caution">
    <text evidence="2">The sequence shown here is derived from an EMBL/GenBank/DDBJ whole genome shotgun (WGS) entry which is preliminary data.</text>
</comment>
<organism evidence="2 3">
    <name type="scientific">Flexivirga aerilata</name>
    <dbReference type="NCBI Taxonomy" id="1656889"/>
    <lineage>
        <taxon>Bacteria</taxon>
        <taxon>Bacillati</taxon>
        <taxon>Actinomycetota</taxon>
        <taxon>Actinomycetes</taxon>
        <taxon>Micrococcales</taxon>
        <taxon>Dermacoccaceae</taxon>
        <taxon>Flexivirga</taxon>
    </lineage>
</organism>
<sequence>MTAETPLPTAEILRTLAVPARWRAYEALRNFGSMRGRDVAKLVKVSEGSMLAHLRELERIGFVTSTGDASKSRAQVWSAVAGGVRLMEYDRTEDYAVEADAWLKVRLEAQADVLQDWVTVAGNWPRDWQSAAEMYDSFLHLTRDELVELGNELHELMDRWHNAHSAPGPGTKPVAVSTNAVPYPHSYDPPE</sequence>
<reference evidence="2 3" key="1">
    <citation type="submission" date="2020-05" db="EMBL/GenBank/DDBJ databases">
        <title>Flexivirga sp. ID2601S isolated from air conditioner.</title>
        <authorList>
            <person name="Kim D.H."/>
        </authorList>
    </citation>
    <scope>NUCLEOTIDE SEQUENCE [LARGE SCALE GENOMIC DNA]</scope>
    <source>
        <strain evidence="2 3">ID2601S</strain>
    </source>
</reference>
<dbReference type="Gene3D" id="1.10.10.10">
    <property type="entry name" value="Winged helix-like DNA-binding domain superfamily/Winged helix DNA-binding domain"/>
    <property type="match status" value="1"/>
</dbReference>